<gene>
    <name evidence="7" type="ORF">CQR44_0411</name>
</gene>
<comment type="subcellular location">
    <subcellularLocation>
        <location evidence="1">Cell membrane</location>
        <topology evidence="1">Multi-pass membrane protein</topology>
    </subcellularLocation>
</comment>
<dbReference type="GO" id="GO:0005886">
    <property type="term" value="C:plasma membrane"/>
    <property type="evidence" value="ECO:0007669"/>
    <property type="project" value="UniProtKB-SubCell"/>
</dbReference>
<dbReference type="Proteomes" id="UP000233731">
    <property type="component" value="Unassembled WGS sequence"/>
</dbReference>
<dbReference type="RefSeq" id="WP_101432252.1">
    <property type="nucleotide sequence ID" value="NZ_PCHJ01000012.1"/>
</dbReference>
<evidence type="ECO:0000313" key="7">
    <source>
        <dbReference type="EMBL" id="PKV09859.1"/>
    </source>
</evidence>
<accession>A0A2N3RBK4</accession>
<feature type="transmembrane region" description="Helical" evidence="5">
    <location>
        <begin position="181"/>
        <end position="202"/>
    </location>
</feature>
<reference evidence="7 8" key="1">
    <citation type="submission" date="2017-10" db="EMBL/GenBank/DDBJ databases">
        <title>Bifidobacterium genomics.</title>
        <authorList>
            <person name="Lugli G.A."/>
            <person name="Milani C."/>
            <person name="Mancabelli L."/>
        </authorList>
    </citation>
    <scope>NUCLEOTIDE SEQUENCE [LARGE SCALE GENOMIC DNA]</scope>
    <source>
        <strain evidence="7 8">1460B</strain>
    </source>
</reference>
<evidence type="ECO:0000256" key="2">
    <source>
        <dbReference type="ARBA" id="ARBA00022692"/>
    </source>
</evidence>
<evidence type="ECO:0000256" key="1">
    <source>
        <dbReference type="ARBA" id="ARBA00004651"/>
    </source>
</evidence>
<feature type="transmembrane region" description="Helical" evidence="5">
    <location>
        <begin position="395"/>
        <end position="415"/>
    </location>
</feature>
<dbReference type="GO" id="GO:0022857">
    <property type="term" value="F:transmembrane transporter activity"/>
    <property type="evidence" value="ECO:0007669"/>
    <property type="project" value="InterPro"/>
</dbReference>
<dbReference type="InterPro" id="IPR020846">
    <property type="entry name" value="MFS_dom"/>
</dbReference>
<dbReference type="SUPFAM" id="SSF103473">
    <property type="entry name" value="MFS general substrate transporter"/>
    <property type="match status" value="1"/>
</dbReference>
<feature type="transmembrane region" description="Helical" evidence="5">
    <location>
        <begin position="86"/>
        <end position="108"/>
    </location>
</feature>
<dbReference type="Gene3D" id="1.20.1250.20">
    <property type="entry name" value="MFS general substrate transporter like domains"/>
    <property type="match status" value="2"/>
</dbReference>
<dbReference type="EMBL" id="PCHJ01000012">
    <property type="protein sequence ID" value="PKV09859.1"/>
    <property type="molecule type" value="Genomic_DNA"/>
</dbReference>
<feature type="transmembrane region" description="Helical" evidence="5">
    <location>
        <begin position="332"/>
        <end position="351"/>
    </location>
</feature>
<evidence type="ECO:0000256" key="5">
    <source>
        <dbReference type="SAM" id="Phobius"/>
    </source>
</evidence>
<feature type="transmembrane region" description="Helical" evidence="5">
    <location>
        <begin position="51"/>
        <end position="74"/>
    </location>
</feature>
<feature type="transmembrane region" description="Helical" evidence="5">
    <location>
        <begin position="208"/>
        <end position="228"/>
    </location>
</feature>
<evidence type="ECO:0000259" key="6">
    <source>
        <dbReference type="PROSITE" id="PS50850"/>
    </source>
</evidence>
<dbReference type="PANTHER" id="PTHR23528:SF1">
    <property type="entry name" value="MAJOR FACILITATOR SUPERFAMILY (MFS) PROFILE DOMAIN-CONTAINING PROTEIN"/>
    <property type="match status" value="1"/>
</dbReference>
<comment type="caution">
    <text evidence="7">The sequence shown here is derived from an EMBL/GenBank/DDBJ whole genome shotgun (WGS) entry which is preliminary data.</text>
</comment>
<dbReference type="AlphaFoldDB" id="A0A2N3RBK4"/>
<keyword evidence="2 5" id="KW-0812">Transmembrane</keyword>
<evidence type="ECO:0000256" key="3">
    <source>
        <dbReference type="ARBA" id="ARBA00022989"/>
    </source>
</evidence>
<feature type="transmembrane region" description="Helical" evidence="5">
    <location>
        <begin position="357"/>
        <end position="374"/>
    </location>
</feature>
<keyword evidence="4 5" id="KW-0472">Membrane</keyword>
<organism evidence="7 8">
    <name type="scientific">Bifidobacterium asteroides</name>
    <dbReference type="NCBI Taxonomy" id="1684"/>
    <lineage>
        <taxon>Bacteria</taxon>
        <taxon>Bacillati</taxon>
        <taxon>Actinomycetota</taxon>
        <taxon>Actinomycetes</taxon>
        <taxon>Bifidobacteriales</taxon>
        <taxon>Bifidobacteriaceae</taxon>
        <taxon>Bifidobacterium</taxon>
    </lineage>
</organism>
<name>A0A2N3RBK4_9BIFI</name>
<dbReference type="PANTHER" id="PTHR23528">
    <property type="match status" value="1"/>
</dbReference>
<feature type="transmembrane region" description="Helical" evidence="5">
    <location>
        <begin position="298"/>
        <end position="320"/>
    </location>
</feature>
<sequence>MSGTNEATEDISREQRLDKYRVAIEKAEKDPSLSPETGLPFSKTTIIRYGIAFLGFGIFWMVGINAVSAFIIPLRLKTMVHNPESVIAINGVVSSVFSLLSNLIFGNFSDRTRSRFGRRTPWIIVGAIVGGVFMFLTGIAPNAFCIVAFFGLAMAGLNMMIAPVVALLSDRVPSGIRATMSAFYGAGSTVGAPLGTLLATQLMNNRTMSAVCAGAFMLASGIFVILVIPREHSADFLPQDSGTLKDIAMSFKPPVFKANHDFYKAFCGRLCMLMGYQMISAYQLYIVTDHVGQDTKTAAKTIAVMSVISMVVSLLGPVVSGPLSDILNRRKVPVFIASVLFAIGIAMPWIMPTTMGMYLYAGLAGLGYGVYSSVDQALNVDVLSNKEEAGKDLGILNLATTLGQMIGPVVTSTIVNITGGYPVAFATSICLAILGSVFILSIRGVR</sequence>
<dbReference type="InterPro" id="IPR036259">
    <property type="entry name" value="MFS_trans_sf"/>
</dbReference>
<keyword evidence="3 5" id="KW-1133">Transmembrane helix</keyword>
<feature type="transmembrane region" description="Helical" evidence="5">
    <location>
        <begin position="266"/>
        <end position="286"/>
    </location>
</feature>
<dbReference type="PROSITE" id="PS50850">
    <property type="entry name" value="MFS"/>
    <property type="match status" value="1"/>
</dbReference>
<feature type="domain" description="Major facilitator superfamily (MFS) profile" evidence="6">
    <location>
        <begin position="43"/>
        <end position="446"/>
    </location>
</feature>
<feature type="transmembrane region" description="Helical" evidence="5">
    <location>
        <begin position="421"/>
        <end position="442"/>
    </location>
</feature>
<dbReference type="InterPro" id="IPR005828">
    <property type="entry name" value="MFS_sugar_transport-like"/>
</dbReference>
<proteinExistence type="predicted"/>
<evidence type="ECO:0000256" key="4">
    <source>
        <dbReference type="ARBA" id="ARBA00023136"/>
    </source>
</evidence>
<feature type="transmembrane region" description="Helical" evidence="5">
    <location>
        <begin position="120"/>
        <end position="140"/>
    </location>
</feature>
<dbReference type="Pfam" id="PF00083">
    <property type="entry name" value="Sugar_tr"/>
    <property type="match status" value="1"/>
</dbReference>
<protein>
    <submittedName>
        <fullName evidence="7">Major facilitator transporter</fullName>
    </submittedName>
</protein>
<feature type="transmembrane region" description="Helical" evidence="5">
    <location>
        <begin position="146"/>
        <end position="169"/>
    </location>
</feature>
<dbReference type="InterPro" id="IPR011701">
    <property type="entry name" value="MFS"/>
</dbReference>
<evidence type="ECO:0000313" key="8">
    <source>
        <dbReference type="Proteomes" id="UP000233731"/>
    </source>
</evidence>
<dbReference type="Pfam" id="PF07690">
    <property type="entry name" value="MFS_1"/>
    <property type="match status" value="1"/>
</dbReference>